<evidence type="ECO:0000256" key="2">
    <source>
        <dbReference type="ARBA" id="ARBA00022723"/>
    </source>
</evidence>
<evidence type="ECO:0000259" key="3">
    <source>
        <dbReference type="Pfam" id="PF01557"/>
    </source>
</evidence>
<keyword evidence="5" id="KW-1185">Reference proteome</keyword>
<evidence type="ECO:0000313" key="4">
    <source>
        <dbReference type="EMBL" id="NOV02792.1"/>
    </source>
</evidence>
<organism evidence="4 5">
    <name type="scientific">Paenibacillus planticolens</name>
    <dbReference type="NCBI Taxonomy" id="2654976"/>
    <lineage>
        <taxon>Bacteria</taxon>
        <taxon>Bacillati</taxon>
        <taxon>Bacillota</taxon>
        <taxon>Bacilli</taxon>
        <taxon>Bacillales</taxon>
        <taxon>Paenibacillaceae</taxon>
        <taxon>Paenibacillus</taxon>
    </lineage>
</organism>
<dbReference type="InterPro" id="IPR011234">
    <property type="entry name" value="Fumarylacetoacetase-like_C"/>
</dbReference>
<sequence length="319" mass="35069">MKLLTFVQNGEYRLGIKLEQYVLDVQAALQAVPSNKTLPATIHEVIEGGSEAVELLGAYAESVMSLVDNKEAYVLDETALTLGPCVTNPNKMICVGLNYRKHAEETNAAIPEFPILFNKFNNTLASQGEQIPLPAVSQKVDYEAELVIVIGKTAKYVSREDALSHVFGYCNVNDLSARDLQLRTQQWMLGKICDKFSPLGPYLVTADEVGDPNKLDIRCIVNGEVRQSSNTSDMIFYCDEIVSYISQHMTLEPGDIIFTGTPEGVVLGYPPQKQVYLKDGDQVTIQIEKLGSLTNTMVADKGTPSTQVLRSGSDNRVNV</sequence>
<feature type="domain" description="Fumarylacetoacetase-like C-terminal" evidence="3">
    <location>
        <begin position="91"/>
        <end position="297"/>
    </location>
</feature>
<dbReference type="GO" id="GO:0016787">
    <property type="term" value="F:hydrolase activity"/>
    <property type="evidence" value="ECO:0007669"/>
    <property type="project" value="UniProtKB-KW"/>
</dbReference>
<dbReference type="PANTHER" id="PTHR42796">
    <property type="entry name" value="FUMARYLACETOACETATE HYDROLASE DOMAIN-CONTAINING PROTEIN 2A-RELATED"/>
    <property type="match status" value="1"/>
</dbReference>
<comment type="similarity">
    <text evidence="1">Belongs to the FAH family.</text>
</comment>
<dbReference type="InterPro" id="IPR051121">
    <property type="entry name" value="FAH"/>
</dbReference>
<proteinExistence type="inferred from homology"/>
<dbReference type="RefSeq" id="WP_171685623.1">
    <property type="nucleotide sequence ID" value="NZ_WHNZ01000046.1"/>
</dbReference>
<dbReference type="Pfam" id="PF01557">
    <property type="entry name" value="FAA_hydrolase"/>
    <property type="match status" value="1"/>
</dbReference>
<accession>A0ABX1ZRV6</accession>
<dbReference type="InterPro" id="IPR036663">
    <property type="entry name" value="Fumarylacetoacetase_C_sf"/>
</dbReference>
<dbReference type="Gene3D" id="3.90.850.10">
    <property type="entry name" value="Fumarylacetoacetase-like, C-terminal domain"/>
    <property type="match status" value="1"/>
</dbReference>
<name>A0ABX1ZRV6_9BACL</name>
<evidence type="ECO:0000313" key="5">
    <source>
        <dbReference type="Proteomes" id="UP000618579"/>
    </source>
</evidence>
<dbReference type="PANTHER" id="PTHR42796:SF4">
    <property type="entry name" value="FUMARYLACETOACETATE HYDROLASE DOMAIN-CONTAINING PROTEIN 2A"/>
    <property type="match status" value="1"/>
</dbReference>
<protein>
    <submittedName>
        <fullName evidence="4">FAA hydrolase family protein</fullName>
    </submittedName>
</protein>
<dbReference type="SUPFAM" id="SSF56529">
    <property type="entry name" value="FAH"/>
    <property type="match status" value="1"/>
</dbReference>
<comment type="caution">
    <text evidence="4">The sequence shown here is derived from an EMBL/GenBank/DDBJ whole genome shotgun (WGS) entry which is preliminary data.</text>
</comment>
<keyword evidence="4" id="KW-0378">Hydrolase</keyword>
<dbReference type="EMBL" id="WHNZ01000046">
    <property type="protein sequence ID" value="NOV02792.1"/>
    <property type="molecule type" value="Genomic_DNA"/>
</dbReference>
<evidence type="ECO:0000256" key="1">
    <source>
        <dbReference type="ARBA" id="ARBA00010211"/>
    </source>
</evidence>
<gene>
    <name evidence="4" type="ORF">GC097_22575</name>
</gene>
<keyword evidence="2" id="KW-0479">Metal-binding</keyword>
<dbReference type="Proteomes" id="UP000618579">
    <property type="component" value="Unassembled WGS sequence"/>
</dbReference>
<reference evidence="4 5" key="1">
    <citation type="submission" date="2019-10" db="EMBL/GenBank/DDBJ databases">
        <title>Description of Paenibacillus pedi sp. nov.</title>
        <authorList>
            <person name="Carlier A."/>
            <person name="Qi S."/>
        </authorList>
    </citation>
    <scope>NUCLEOTIDE SEQUENCE [LARGE SCALE GENOMIC DNA]</scope>
    <source>
        <strain evidence="4 5">LMG 31457</strain>
    </source>
</reference>